<comment type="similarity">
    <text evidence="2">Belongs to the protein-tyrosine phosphatase family. Non-receptor class dual specificity subfamily.</text>
</comment>
<gene>
    <name evidence="10" type="ORF">UABAM_01136</name>
</gene>
<comment type="subcellular location">
    <subcellularLocation>
        <location evidence="1">Cytoplasm</location>
        <location evidence="1">Cytosol</location>
    </subcellularLocation>
</comment>
<proteinExistence type="inferred from homology"/>
<evidence type="ECO:0000256" key="3">
    <source>
        <dbReference type="ARBA" id="ARBA00022490"/>
    </source>
</evidence>
<dbReference type="InterPro" id="IPR020422">
    <property type="entry name" value="TYR_PHOSPHATASE_DUAL_dom"/>
</dbReference>
<dbReference type="PROSITE" id="PS50054">
    <property type="entry name" value="TYR_PHOSPHATASE_DUAL"/>
    <property type="match status" value="1"/>
</dbReference>
<evidence type="ECO:0000256" key="5">
    <source>
        <dbReference type="ARBA" id="ARBA00022912"/>
    </source>
</evidence>
<dbReference type="SMART" id="SM00195">
    <property type="entry name" value="DSPc"/>
    <property type="match status" value="1"/>
</dbReference>
<organism evidence="10 11">
    <name type="scientific">Uabimicrobium amorphum</name>
    <dbReference type="NCBI Taxonomy" id="2596890"/>
    <lineage>
        <taxon>Bacteria</taxon>
        <taxon>Pseudomonadati</taxon>
        <taxon>Planctomycetota</taxon>
        <taxon>Candidatus Uabimicrobiia</taxon>
        <taxon>Candidatus Uabimicrobiales</taxon>
        <taxon>Candidatus Uabimicrobiaceae</taxon>
        <taxon>Candidatus Uabimicrobium</taxon>
    </lineage>
</organism>
<dbReference type="GO" id="GO:0005829">
    <property type="term" value="C:cytosol"/>
    <property type="evidence" value="ECO:0007669"/>
    <property type="project" value="UniProtKB-SubCell"/>
</dbReference>
<sequence length="166" mass="18890">MISLQSIFLVSKMMDHRNGFSFVIPKTLAGMGLPGRTNAIKDDFEFLSQNNIKAIVTLMEYPLNKKILKQYEMDYLHIAVKDFSAPSLTQIEIFVNYIDQMLNNKKPVVAHCHAGIGRTGTMLACYLAKEGMQPDEAIREIRYLRPGSIDTRAQEDAVWNYSLSIR</sequence>
<comment type="catalytic activity">
    <reaction evidence="7">
        <text>O-phospho-L-threonyl-[protein] + H2O = L-threonyl-[protein] + phosphate</text>
        <dbReference type="Rhea" id="RHEA:47004"/>
        <dbReference type="Rhea" id="RHEA-COMP:11060"/>
        <dbReference type="Rhea" id="RHEA-COMP:11605"/>
        <dbReference type="ChEBI" id="CHEBI:15377"/>
        <dbReference type="ChEBI" id="CHEBI:30013"/>
        <dbReference type="ChEBI" id="CHEBI:43474"/>
        <dbReference type="ChEBI" id="CHEBI:61977"/>
        <dbReference type="EC" id="3.1.3.16"/>
    </reaction>
</comment>
<dbReference type="GO" id="GO:0004722">
    <property type="term" value="F:protein serine/threonine phosphatase activity"/>
    <property type="evidence" value="ECO:0007669"/>
    <property type="project" value="UniProtKB-EC"/>
</dbReference>
<reference evidence="10 11" key="1">
    <citation type="submission" date="2019-08" db="EMBL/GenBank/DDBJ databases">
        <title>Complete genome sequence of Candidatus Uab amorphum.</title>
        <authorList>
            <person name="Shiratori T."/>
            <person name="Suzuki S."/>
            <person name="Kakizawa Y."/>
            <person name="Ishida K."/>
        </authorList>
    </citation>
    <scope>NUCLEOTIDE SEQUENCE [LARGE SCALE GENOMIC DNA]</scope>
    <source>
        <strain evidence="10 11">SRT547</strain>
    </source>
</reference>
<keyword evidence="3" id="KW-0963">Cytoplasm</keyword>
<dbReference type="PROSITE" id="PS50056">
    <property type="entry name" value="TYR_PHOSPHATASE_2"/>
    <property type="match status" value="1"/>
</dbReference>
<feature type="domain" description="Tyrosine-protein phosphatase" evidence="8">
    <location>
        <begin position="19"/>
        <end position="166"/>
    </location>
</feature>
<feature type="domain" description="Tyrosine specific protein phosphatases" evidence="9">
    <location>
        <begin position="92"/>
        <end position="156"/>
    </location>
</feature>
<name>A0A5S9IJ47_UABAM</name>
<evidence type="ECO:0000259" key="8">
    <source>
        <dbReference type="PROSITE" id="PS50054"/>
    </source>
</evidence>
<evidence type="ECO:0000256" key="2">
    <source>
        <dbReference type="ARBA" id="ARBA00008601"/>
    </source>
</evidence>
<dbReference type="InterPro" id="IPR029021">
    <property type="entry name" value="Prot-tyrosine_phosphatase-like"/>
</dbReference>
<dbReference type="Gene3D" id="3.90.190.10">
    <property type="entry name" value="Protein tyrosine phosphatase superfamily"/>
    <property type="match status" value="1"/>
</dbReference>
<dbReference type="FunFam" id="3.90.190.10:FF:000063">
    <property type="entry name" value="Dual specificity phosphatase 23"/>
    <property type="match status" value="1"/>
</dbReference>
<dbReference type="PANTHER" id="PTHR23339">
    <property type="entry name" value="TYROSINE SPECIFIC PROTEIN PHOSPHATASE AND DUAL SPECIFICITY PROTEIN PHOSPHATASE"/>
    <property type="match status" value="1"/>
</dbReference>
<dbReference type="Proteomes" id="UP000326354">
    <property type="component" value="Chromosome"/>
</dbReference>
<accession>A0A5S9IJ47</accession>
<evidence type="ECO:0000256" key="6">
    <source>
        <dbReference type="ARBA" id="ARBA00047761"/>
    </source>
</evidence>
<dbReference type="RefSeq" id="WP_151967023.1">
    <property type="nucleotide sequence ID" value="NZ_AP019860.1"/>
</dbReference>
<dbReference type="Pfam" id="PF22785">
    <property type="entry name" value="Tc-R-P"/>
    <property type="match status" value="1"/>
</dbReference>
<dbReference type="EMBL" id="AP019860">
    <property type="protein sequence ID" value="BBM82793.1"/>
    <property type="molecule type" value="Genomic_DNA"/>
</dbReference>
<dbReference type="SUPFAM" id="SSF52799">
    <property type="entry name" value="(Phosphotyrosine protein) phosphatases II"/>
    <property type="match status" value="1"/>
</dbReference>
<evidence type="ECO:0000256" key="7">
    <source>
        <dbReference type="ARBA" id="ARBA00048336"/>
    </source>
</evidence>
<protein>
    <submittedName>
        <fullName evidence="10">Protein phosphatase</fullName>
    </submittedName>
</protein>
<evidence type="ECO:0000256" key="4">
    <source>
        <dbReference type="ARBA" id="ARBA00022801"/>
    </source>
</evidence>
<dbReference type="OrthoDB" id="9806482at2"/>
<dbReference type="InterPro" id="IPR000387">
    <property type="entry name" value="Tyr_Pase_dom"/>
</dbReference>
<dbReference type="InterPro" id="IPR003595">
    <property type="entry name" value="Tyr_Pase_cat"/>
</dbReference>
<keyword evidence="4" id="KW-0378">Hydrolase</keyword>
<dbReference type="InterPro" id="IPR050561">
    <property type="entry name" value="PTP"/>
</dbReference>
<comment type="catalytic activity">
    <reaction evidence="6">
        <text>O-phospho-L-seryl-[protein] + H2O = L-seryl-[protein] + phosphate</text>
        <dbReference type="Rhea" id="RHEA:20629"/>
        <dbReference type="Rhea" id="RHEA-COMP:9863"/>
        <dbReference type="Rhea" id="RHEA-COMP:11604"/>
        <dbReference type="ChEBI" id="CHEBI:15377"/>
        <dbReference type="ChEBI" id="CHEBI:29999"/>
        <dbReference type="ChEBI" id="CHEBI:43474"/>
        <dbReference type="ChEBI" id="CHEBI:83421"/>
        <dbReference type="EC" id="3.1.3.16"/>
    </reaction>
</comment>
<evidence type="ECO:0000256" key="1">
    <source>
        <dbReference type="ARBA" id="ARBA00004514"/>
    </source>
</evidence>
<evidence type="ECO:0000313" key="10">
    <source>
        <dbReference type="EMBL" id="BBM82793.1"/>
    </source>
</evidence>
<dbReference type="SMART" id="SM00404">
    <property type="entry name" value="PTPc_motif"/>
    <property type="match status" value="1"/>
</dbReference>
<evidence type="ECO:0000313" key="11">
    <source>
        <dbReference type="Proteomes" id="UP000326354"/>
    </source>
</evidence>
<keyword evidence="11" id="KW-1185">Reference proteome</keyword>
<dbReference type="AlphaFoldDB" id="A0A5S9IJ47"/>
<evidence type="ECO:0000259" key="9">
    <source>
        <dbReference type="PROSITE" id="PS50056"/>
    </source>
</evidence>
<dbReference type="KEGG" id="uam:UABAM_01136"/>
<keyword evidence="5" id="KW-0904">Protein phosphatase</keyword>